<gene>
    <name evidence="1" type="ORF">ABIA69_003957</name>
</gene>
<reference evidence="1 2" key="1">
    <citation type="submission" date="2024-06" db="EMBL/GenBank/DDBJ databases">
        <title>Sorghum-associated microbial communities from plants grown in Nebraska, USA.</title>
        <authorList>
            <person name="Schachtman D."/>
        </authorList>
    </citation>
    <scope>NUCLEOTIDE SEQUENCE [LARGE SCALE GENOMIC DNA]</scope>
    <source>
        <strain evidence="1 2">736</strain>
    </source>
</reference>
<accession>A0ABV2PP87</accession>
<dbReference type="Proteomes" id="UP001549363">
    <property type="component" value="Unassembled WGS sequence"/>
</dbReference>
<organism evidence="1 2">
    <name type="scientific">Lysinibacillus parviboronicapiens</name>
    <dbReference type="NCBI Taxonomy" id="436516"/>
    <lineage>
        <taxon>Bacteria</taxon>
        <taxon>Bacillati</taxon>
        <taxon>Bacillota</taxon>
        <taxon>Bacilli</taxon>
        <taxon>Bacillales</taxon>
        <taxon>Bacillaceae</taxon>
        <taxon>Lysinibacillus</taxon>
    </lineage>
</organism>
<dbReference type="EMBL" id="JBEPSB010000024">
    <property type="protein sequence ID" value="MET4562766.1"/>
    <property type="molecule type" value="Genomic_DNA"/>
</dbReference>
<dbReference type="InterPro" id="IPR006523">
    <property type="entry name" value="RinA"/>
</dbReference>
<keyword evidence="2" id="KW-1185">Reference proteome</keyword>
<proteinExistence type="predicted"/>
<comment type="caution">
    <text evidence="1">The sequence shown here is derived from an EMBL/GenBank/DDBJ whole genome shotgun (WGS) entry which is preliminary data.</text>
</comment>
<name>A0ABV2PP87_9BACI</name>
<dbReference type="NCBIfam" id="TIGR01636">
    <property type="entry name" value="phage_rinA"/>
    <property type="match status" value="1"/>
</dbReference>
<sequence>MIYRNFPYKETDTNIGGGRSSGISDTTGRKAMILAEDTLYQNLKRIVSTIENMYENLDHDQKIIVDMRYRDKSECYEWQHIGDELYMSVQRVLRKRNALIDETAKRLGWA</sequence>
<dbReference type="RefSeq" id="WP_354472748.1">
    <property type="nucleotide sequence ID" value="NZ_JBEPSB010000024.1"/>
</dbReference>
<evidence type="ECO:0000313" key="2">
    <source>
        <dbReference type="Proteomes" id="UP001549363"/>
    </source>
</evidence>
<protein>
    <submittedName>
        <fullName evidence="1">RinA family phage transcriptional activator</fullName>
    </submittedName>
</protein>
<evidence type="ECO:0000313" key="1">
    <source>
        <dbReference type="EMBL" id="MET4562766.1"/>
    </source>
</evidence>